<reference evidence="1 2" key="1">
    <citation type="submission" date="2023-06" db="EMBL/GenBank/DDBJ databases">
        <title>Acute promotion of culturable opportunistic pathogens and persistent increase of antibiotic resistance following antibiotic exposure in mouse gut microbiota.</title>
        <authorList>
            <person name="Li L."/>
            <person name="Wang B."/>
            <person name="Sun Y."/>
            <person name="Wang M."/>
            <person name="Xu H."/>
        </authorList>
    </citation>
    <scope>NUCLEOTIDE SEQUENCE [LARGE SCALE GENOMIC DNA]</scope>
    <source>
        <strain evidence="1 2">CRI2_2</strain>
    </source>
</reference>
<proteinExistence type="predicted"/>
<organism evidence="1 2">
    <name type="scientific">Enterococcus gallinarum</name>
    <dbReference type="NCBI Taxonomy" id="1353"/>
    <lineage>
        <taxon>Bacteria</taxon>
        <taxon>Bacillati</taxon>
        <taxon>Bacillota</taxon>
        <taxon>Bacilli</taxon>
        <taxon>Lactobacillales</taxon>
        <taxon>Enterococcaceae</taxon>
        <taxon>Enterococcus</taxon>
    </lineage>
</organism>
<sequence>MTKKLFKIFHTYGKSSGDELAEEFVAEDNSSSRQGLLDDWCACADFYGVAP</sequence>
<evidence type="ECO:0000313" key="1">
    <source>
        <dbReference type="EMBL" id="MDL4935756.1"/>
    </source>
</evidence>
<protein>
    <submittedName>
        <fullName evidence="1">Uncharacterized protein</fullName>
    </submittedName>
</protein>
<evidence type="ECO:0000313" key="2">
    <source>
        <dbReference type="Proteomes" id="UP001241571"/>
    </source>
</evidence>
<dbReference type="Proteomes" id="UP001241571">
    <property type="component" value="Unassembled WGS sequence"/>
</dbReference>
<comment type="caution">
    <text evidence="1">The sequence shown here is derived from an EMBL/GenBank/DDBJ whole genome shotgun (WGS) entry which is preliminary data.</text>
</comment>
<dbReference type="EMBL" id="JASUBT010000005">
    <property type="protein sequence ID" value="MDL4935756.1"/>
    <property type="molecule type" value="Genomic_DNA"/>
</dbReference>
<dbReference type="RefSeq" id="WP_285905900.1">
    <property type="nucleotide sequence ID" value="NZ_JASUBC010000002.1"/>
</dbReference>
<accession>A0ABD4ZT25</accession>
<name>A0ABD4ZT25_ENTGA</name>
<gene>
    <name evidence="1" type="ORF">QRX88_08525</name>
</gene>
<dbReference type="AlphaFoldDB" id="A0ABD4ZT25"/>